<feature type="domain" description="Glycoside hydrolase family 42 N-terminal" evidence="4">
    <location>
        <begin position="57"/>
        <end position="173"/>
    </location>
</feature>
<keyword evidence="2" id="KW-0326">Glycosidase</keyword>
<dbReference type="Proteomes" id="UP000281725">
    <property type="component" value="Unassembled WGS sequence"/>
</dbReference>
<evidence type="ECO:0000256" key="2">
    <source>
        <dbReference type="ARBA" id="ARBA00023295"/>
    </source>
</evidence>
<gene>
    <name evidence="6" type="ORF">D6R50_19020</name>
</gene>
<dbReference type="GO" id="GO:0004565">
    <property type="term" value="F:beta-galactosidase activity"/>
    <property type="evidence" value="ECO:0007669"/>
    <property type="project" value="InterPro"/>
</dbReference>
<proteinExistence type="predicted"/>
<organism evidence="6 7">
    <name type="scientific">Aeromonas veronii</name>
    <dbReference type="NCBI Taxonomy" id="654"/>
    <lineage>
        <taxon>Bacteria</taxon>
        <taxon>Pseudomonadati</taxon>
        <taxon>Pseudomonadota</taxon>
        <taxon>Gammaproteobacteria</taxon>
        <taxon>Aeromonadales</taxon>
        <taxon>Aeromonadaceae</taxon>
        <taxon>Aeromonas</taxon>
    </lineage>
</organism>
<dbReference type="GO" id="GO:0005975">
    <property type="term" value="P:carbohydrate metabolic process"/>
    <property type="evidence" value="ECO:0007669"/>
    <property type="project" value="InterPro"/>
</dbReference>
<dbReference type="SUPFAM" id="SSF51445">
    <property type="entry name" value="(Trans)glycosidases"/>
    <property type="match status" value="1"/>
</dbReference>
<dbReference type="GO" id="GO:0009341">
    <property type="term" value="C:beta-galactosidase complex"/>
    <property type="evidence" value="ECO:0007669"/>
    <property type="project" value="InterPro"/>
</dbReference>
<dbReference type="AlphaFoldDB" id="A0A3A9I9A0"/>
<dbReference type="InterPro" id="IPR032267">
    <property type="entry name" value="DUF4832"/>
</dbReference>
<protein>
    <submittedName>
        <fullName evidence="6">DUF4832 domain-containing protein</fullName>
    </submittedName>
</protein>
<evidence type="ECO:0000313" key="7">
    <source>
        <dbReference type="Proteomes" id="UP000281725"/>
    </source>
</evidence>
<keyword evidence="1" id="KW-0378">Hydrolase</keyword>
<dbReference type="RefSeq" id="WP_120415954.1">
    <property type="nucleotide sequence ID" value="NZ_RAWX01000004.1"/>
</dbReference>
<feature type="signal peptide" evidence="3">
    <location>
        <begin position="1"/>
        <end position="22"/>
    </location>
</feature>
<name>A0A3A9I9A0_AERVE</name>
<evidence type="ECO:0000256" key="3">
    <source>
        <dbReference type="SAM" id="SignalP"/>
    </source>
</evidence>
<keyword evidence="3" id="KW-0732">Signal</keyword>
<dbReference type="InterPro" id="IPR017853">
    <property type="entry name" value="GH"/>
</dbReference>
<dbReference type="Gene3D" id="3.20.20.80">
    <property type="entry name" value="Glycosidases"/>
    <property type="match status" value="1"/>
</dbReference>
<feature type="domain" description="DUF4832" evidence="5">
    <location>
        <begin position="313"/>
        <end position="436"/>
    </location>
</feature>
<dbReference type="Pfam" id="PF02449">
    <property type="entry name" value="Glyco_hydro_42"/>
    <property type="match status" value="1"/>
</dbReference>
<dbReference type="InterPro" id="IPR013529">
    <property type="entry name" value="Glyco_hydro_42_N"/>
</dbReference>
<evidence type="ECO:0000256" key="1">
    <source>
        <dbReference type="ARBA" id="ARBA00022801"/>
    </source>
</evidence>
<comment type="caution">
    <text evidence="6">The sequence shown here is derived from an EMBL/GenBank/DDBJ whole genome shotgun (WGS) entry which is preliminary data.</text>
</comment>
<dbReference type="EMBL" id="RAWX01000004">
    <property type="protein sequence ID" value="RKJ86360.1"/>
    <property type="molecule type" value="Genomic_DNA"/>
</dbReference>
<evidence type="ECO:0000259" key="4">
    <source>
        <dbReference type="Pfam" id="PF02449"/>
    </source>
</evidence>
<accession>A0A3A9I9A0</accession>
<reference evidence="6 7" key="1">
    <citation type="submission" date="2018-09" db="EMBL/GenBank/DDBJ databases">
        <title>Genome sequencing of Aeromonas veronii MS-17-88.</title>
        <authorList>
            <person name="Tekedar H.C."/>
            <person name="Arick M.A."/>
            <person name="Hsu C.-Y."/>
            <person name="Thrash A."/>
            <person name="Karsi A."/>
            <person name="Lawrence M.L."/>
            <person name="Abdelhamed H."/>
        </authorList>
    </citation>
    <scope>NUCLEOTIDE SEQUENCE [LARGE SCALE GENOMIC DNA]</scope>
    <source>
        <strain evidence="6 7">MS 17-88</strain>
    </source>
</reference>
<feature type="chain" id="PRO_5017283840" evidence="3">
    <location>
        <begin position="23"/>
        <end position="465"/>
    </location>
</feature>
<evidence type="ECO:0000313" key="6">
    <source>
        <dbReference type="EMBL" id="RKJ86360.1"/>
    </source>
</evidence>
<sequence length="465" mass="52685">MKMHPGRILLYSGLLWAQGALAGTLTIHPEPVDDLLHNPGVGIEEFHNSWGHPLSLAEHPVSTVDYFRFYWSELEPREGEYNFALIDRAIDQAQHATPKQSIALRVMTLDEPFSGSKIPEWLINKGIRGEWVNNHQTFVPDYSDPRFLAHATRLFQALGAHYDGNPALSHVDIGMIGSWGEWHMSNFPGPTLEQRYSSEQLKPYVDLQMAAFPRTPKLMLINNLPMFEYAVGKGAGWRADCLGDWHHFSQNWSHMRNAYPERLASARTDVANFDSSWQRAPVSFEVCGKLSEWPGQQQYTMEEVKATFDWALAQHASTINLKSDPVPSQYRPIVDNALRKMGYRIVLDQLTLKGTMKPGATLALNGDWHNDGVAPAYRNWPLTYRLINEEGQVGAMLVTRNDMTRWIPGSKTTTRDSLTLPGRMARGHYYLELAFIGQDKQPALQLGIAGLEESGWYRLAEIDIQ</sequence>
<dbReference type="Pfam" id="PF16116">
    <property type="entry name" value="DUF4832"/>
    <property type="match status" value="1"/>
</dbReference>
<evidence type="ECO:0000259" key="5">
    <source>
        <dbReference type="Pfam" id="PF16116"/>
    </source>
</evidence>